<proteinExistence type="predicted"/>
<dbReference type="EMBL" id="CM047908">
    <property type="protein sequence ID" value="KAJ0082600.1"/>
    <property type="molecule type" value="Genomic_DNA"/>
</dbReference>
<accession>A0ACC1A6M0</accession>
<sequence>MSTNAEVKVDMPPEYDENELDASLQEHDDEIVRDSATASENEPSSQEKGMSRMSPLLDQTGTV</sequence>
<name>A0ACC1A6M0_9ROSI</name>
<keyword evidence="2" id="KW-1185">Reference proteome</keyword>
<gene>
    <name evidence="1" type="ORF">Patl1_11596</name>
</gene>
<reference evidence="2" key="1">
    <citation type="journal article" date="2023" name="G3 (Bethesda)">
        <title>Genome assembly and association tests identify interacting loci associated with vigor, precocity, and sex in interspecific pistachio rootstocks.</title>
        <authorList>
            <person name="Palmer W."/>
            <person name="Jacygrad E."/>
            <person name="Sagayaradj S."/>
            <person name="Cavanaugh K."/>
            <person name="Han R."/>
            <person name="Bertier L."/>
            <person name="Beede B."/>
            <person name="Kafkas S."/>
            <person name="Golino D."/>
            <person name="Preece J."/>
            <person name="Michelmore R."/>
        </authorList>
    </citation>
    <scope>NUCLEOTIDE SEQUENCE [LARGE SCALE GENOMIC DNA]</scope>
</reference>
<comment type="caution">
    <text evidence="1">The sequence shown here is derived from an EMBL/GenBank/DDBJ whole genome shotgun (WGS) entry which is preliminary data.</text>
</comment>
<evidence type="ECO:0000313" key="1">
    <source>
        <dbReference type="EMBL" id="KAJ0082600.1"/>
    </source>
</evidence>
<dbReference type="Proteomes" id="UP001164250">
    <property type="component" value="Chromosome 12"/>
</dbReference>
<protein>
    <submittedName>
        <fullName evidence="1">Uncharacterized protein</fullName>
    </submittedName>
</protein>
<evidence type="ECO:0000313" key="2">
    <source>
        <dbReference type="Proteomes" id="UP001164250"/>
    </source>
</evidence>
<organism evidence="1 2">
    <name type="scientific">Pistacia atlantica</name>
    <dbReference type="NCBI Taxonomy" id="434234"/>
    <lineage>
        <taxon>Eukaryota</taxon>
        <taxon>Viridiplantae</taxon>
        <taxon>Streptophyta</taxon>
        <taxon>Embryophyta</taxon>
        <taxon>Tracheophyta</taxon>
        <taxon>Spermatophyta</taxon>
        <taxon>Magnoliopsida</taxon>
        <taxon>eudicotyledons</taxon>
        <taxon>Gunneridae</taxon>
        <taxon>Pentapetalae</taxon>
        <taxon>rosids</taxon>
        <taxon>malvids</taxon>
        <taxon>Sapindales</taxon>
        <taxon>Anacardiaceae</taxon>
        <taxon>Pistacia</taxon>
    </lineage>
</organism>